<accession>A0A2S7J2V9</accession>
<dbReference type="Proteomes" id="UP000238493">
    <property type="component" value="Unassembled WGS sequence"/>
</dbReference>
<organism evidence="3 4">
    <name type="scientific">Brucella oryzae</name>
    <dbReference type="NCBI Taxonomy" id="335286"/>
    <lineage>
        <taxon>Bacteria</taxon>
        <taxon>Pseudomonadati</taxon>
        <taxon>Pseudomonadota</taxon>
        <taxon>Alphaproteobacteria</taxon>
        <taxon>Hyphomicrobiales</taxon>
        <taxon>Brucellaceae</taxon>
        <taxon>Brucella/Ochrobactrum group</taxon>
        <taxon>Brucella</taxon>
    </lineage>
</organism>
<dbReference type="PANTHER" id="PTHR12526">
    <property type="entry name" value="GLYCOSYLTRANSFERASE"/>
    <property type="match status" value="1"/>
</dbReference>
<evidence type="ECO:0000259" key="2">
    <source>
        <dbReference type="Pfam" id="PF13477"/>
    </source>
</evidence>
<dbReference type="CDD" id="cd03808">
    <property type="entry name" value="GT4_CapM-like"/>
    <property type="match status" value="1"/>
</dbReference>
<keyword evidence="4" id="KW-1185">Reference proteome</keyword>
<evidence type="ECO:0000259" key="1">
    <source>
        <dbReference type="Pfam" id="PF00534"/>
    </source>
</evidence>
<feature type="domain" description="Glycosyl transferase family 1" evidence="1">
    <location>
        <begin position="210"/>
        <end position="369"/>
    </location>
</feature>
<keyword evidence="3" id="KW-0808">Transferase</keyword>
<gene>
    <name evidence="3" type="ORF">C3731_05905</name>
</gene>
<dbReference type="GO" id="GO:0016757">
    <property type="term" value="F:glycosyltransferase activity"/>
    <property type="evidence" value="ECO:0007669"/>
    <property type="project" value="InterPro"/>
</dbReference>
<dbReference type="InterPro" id="IPR001296">
    <property type="entry name" value="Glyco_trans_1"/>
</dbReference>
<dbReference type="Pfam" id="PF00534">
    <property type="entry name" value="Glycos_transf_1"/>
    <property type="match status" value="1"/>
</dbReference>
<dbReference type="AlphaFoldDB" id="A0A2S7J2V9"/>
<evidence type="ECO:0000313" key="3">
    <source>
        <dbReference type="EMBL" id="PQA74581.1"/>
    </source>
</evidence>
<name>A0A2S7J2V9_9HYPH</name>
<dbReference type="SUPFAM" id="SSF53756">
    <property type="entry name" value="UDP-Glycosyltransferase/glycogen phosphorylase"/>
    <property type="match status" value="1"/>
</dbReference>
<dbReference type="Gene3D" id="3.40.50.2000">
    <property type="entry name" value="Glycogen Phosphorylase B"/>
    <property type="match status" value="2"/>
</dbReference>
<dbReference type="OrthoDB" id="9790710at2"/>
<protein>
    <submittedName>
        <fullName evidence="3">Glycosyltransferase family 1 protein</fullName>
    </submittedName>
</protein>
<dbReference type="InterPro" id="IPR028098">
    <property type="entry name" value="Glyco_trans_4-like_N"/>
</dbReference>
<sequence length="406" mass="45630">MSVELETKALSTDIRFGYRRPRLLFVIGEDWFFYSHFIDRARAAFENGFDVYVATRINESDKKYGLNNIKIIPINIRRTSINPLHFIADAREIYQVISYVKPDIVHNIALKPIVLGSLGAVLHQVPAIVNSPVGMGFVFSSQTIKARILRPIISLLLWRSMRGKGKTVIVENVDDARELAVRGAIDRSKIKVIEGAGLDIDEYPFFARETSRPRVMLAARMLREKGVYDFISAATILRSRKVKCDFVLVGKPDDLNPGSVPLSDLNSWKESGLVEWRGHSDTMPTTIREADIFCLPSYREGFPKVLIEAMASGAAVVATDVPGCRQAVQHMETGLLVPKQNPEALSEAIEMLVNDVSLRQRLAERARQRVEKELTKETIGMQTLKVYNRVLKRSSGNPPGINRVQK</sequence>
<dbReference type="PANTHER" id="PTHR12526:SF638">
    <property type="entry name" value="SPORE COAT PROTEIN SA"/>
    <property type="match status" value="1"/>
</dbReference>
<feature type="domain" description="Glycosyltransferase subfamily 4-like N-terminal" evidence="2">
    <location>
        <begin position="22"/>
        <end position="157"/>
    </location>
</feature>
<proteinExistence type="predicted"/>
<evidence type="ECO:0000313" key="4">
    <source>
        <dbReference type="Proteomes" id="UP000238493"/>
    </source>
</evidence>
<reference evidence="3 4" key="1">
    <citation type="submission" date="2018-02" db="EMBL/GenBank/DDBJ databases">
        <title>Draft genome sequence of Ochrobactrum oryzae found in Brazil.</title>
        <authorList>
            <person name="Cerdeira L."/>
            <person name="Andrade F."/>
            <person name="Zacariotto T."/>
            <person name="Barbosa B."/>
            <person name="Santos S."/>
            <person name="Cassetari V."/>
            <person name="Lincopan N."/>
        </authorList>
    </citation>
    <scope>NUCLEOTIDE SEQUENCE [LARGE SCALE GENOMIC DNA]</scope>
    <source>
        <strain evidence="3 4">OA447</strain>
    </source>
</reference>
<dbReference type="EMBL" id="PTRC01000010">
    <property type="protein sequence ID" value="PQA74581.1"/>
    <property type="molecule type" value="Genomic_DNA"/>
</dbReference>
<dbReference type="Pfam" id="PF13477">
    <property type="entry name" value="Glyco_trans_4_2"/>
    <property type="match status" value="1"/>
</dbReference>
<comment type="caution">
    <text evidence="3">The sequence shown here is derived from an EMBL/GenBank/DDBJ whole genome shotgun (WGS) entry which is preliminary data.</text>
</comment>